<accession>A0A6J6CG07</accession>
<dbReference type="NCBIfam" id="TIGR01509">
    <property type="entry name" value="HAD-SF-IA-v3"/>
    <property type="match status" value="1"/>
</dbReference>
<reference evidence="1" key="1">
    <citation type="submission" date="2020-05" db="EMBL/GenBank/DDBJ databases">
        <authorList>
            <person name="Chiriac C."/>
            <person name="Salcher M."/>
            <person name="Ghai R."/>
            <person name="Kavagutti S V."/>
        </authorList>
    </citation>
    <scope>NUCLEOTIDE SEQUENCE</scope>
</reference>
<dbReference type="EMBL" id="CAEZSL010000153">
    <property type="protein sequence ID" value="CAB4550317.1"/>
    <property type="molecule type" value="Genomic_DNA"/>
</dbReference>
<dbReference type="CDD" id="cd07505">
    <property type="entry name" value="HAD_BPGM-like"/>
    <property type="match status" value="1"/>
</dbReference>
<dbReference type="InterPro" id="IPR023214">
    <property type="entry name" value="HAD_sf"/>
</dbReference>
<proteinExistence type="predicted"/>
<dbReference type="PANTHER" id="PTHR43481">
    <property type="entry name" value="FRUCTOSE-1-PHOSPHATE PHOSPHATASE"/>
    <property type="match status" value="1"/>
</dbReference>
<dbReference type="SUPFAM" id="SSF56784">
    <property type="entry name" value="HAD-like"/>
    <property type="match status" value="1"/>
</dbReference>
<dbReference type="GO" id="GO:0050308">
    <property type="term" value="F:sugar-phosphatase activity"/>
    <property type="evidence" value="ECO:0007669"/>
    <property type="project" value="TreeGrafter"/>
</dbReference>
<dbReference type="Pfam" id="PF00702">
    <property type="entry name" value="Hydrolase"/>
    <property type="match status" value="1"/>
</dbReference>
<dbReference type="AlphaFoldDB" id="A0A6J6CG07"/>
<protein>
    <submittedName>
        <fullName evidence="1">Unannotated protein</fullName>
    </submittedName>
</protein>
<dbReference type="InterPro" id="IPR051806">
    <property type="entry name" value="HAD-like_SPP"/>
</dbReference>
<sequence>MDSGAYIRKHGGVNREPAEIVEMLLDRVVAQLRVAIPWRPGARELLASVNQAEIPAALVTMSWKRFADQVIDCLPPKSFTVSVTGDEVTAGKPHPEPYLLAAQRLGVDPRDCLAIEDSPTGVRSALAAGCYVLGVPHVVDIPADLGDRLRLAPSLQGISVDDLVRLTCEEPT</sequence>
<dbReference type="InterPro" id="IPR006439">
    <property type="entry name" value="HAD-SF_hydro_IA"/>
</dbReference>
<name>A0A6J6CG07_9ZZZZ</name>
<organism evidence="1">
    <name type="scientific">freshwater metagenome</name>
    <dbReference type="NCBI Taxonomy" id="449393"/>
    <lineage>
        <taxon>unclassified sequences</taxon>
        <taxon>metagenomes</taxon>
        <taxon>ecological metagenomes</taxon>
    </lineage>
</organism>
<dbReference type="PANTHER" id="PTHR43481:SF4">
    <property type="entry name" value="GLYCEROL-1-PHOSPHATE PHOSPHOHYDROLASE 1-RELATED"/>
    <property type="match status" value="1"/>
</dbReference>
<dbReference type="InterPro" id="IPR036412">
    <property type="entry name" value="HAD-like_sf"/>
</dbReference>
<dbReference type="Gene3D" id="3.40.50.1000">
    <property type="entry name" value="HAD superfamily/HAD-like"/>
    <property type="match status" value="1"/>
</dbReference>
<evidence type="ECO:0000313" key="1">
    <source>
        <dbReference type="EMBL" id="CAB4550317.1"/>
    </source>
</evidence>
<gene>
    <name evidence="1" type="ORF">UFOPK1421_01237</name>
</gene>